<protein>
    <submittedName>
        <fullName evidence="3">Uncharacterized protein</fullName>
    </submittedName>
</protein>
<keyword evidence="4" id="KW-1185">Reference proteome</keyword>
<organism evidence="3 4">
    <name type="scientific">Enhydrobacter aerosaccus</name>
    <dbReference type="NCBI Taxonomy" id="225324"/>
    <lineage>
        <taxon>Bacteria</taxon>
        <taxon>Pseudomonadati</taxon>
        <taxon>Pseudomonadota</taxon>
        <taxon>Alphaproteobacteria</taxon>
        <taxon>Hyphomicrobiales</taxon>
        <taxon>Enhydrobacter</taxon>
    </lineage>
</organism>
<dbReference type="Proteomes" id="UP000190092">
    <property type="component" value="Unassembled WGS sequence"/>
</dbReference>
<accession>A0A1T4PC44</accession>
<dbReference type="STRING" id="225324.SAMN02745126_02735"/>
<evidence type="ECO:0000256" key="1">
    <source>
        <dbReference type="SAM" id="Coils"/>
    </source>
</evidence>
<name>A0A1T4PC44_9HYPH</name>
<feature type="region of interest" description="Disordered" evidence="2">
    <location>
        <begin position="49"/>
        <end position="93"/>
    </location>
</feature>
<gene>
    <name evidence="3" type="ORF">SAMN02745126_02735</name>
</gene>
<dbReference type="AlphaFoldDB" id="A0A1T4PC44"/>
<sequence>MSWSGELLKHAAAMRKMAAKVRGLAEELKTERRRLLGYAKTLERDADLLEAKAGGRRQRRPRRSTAGKAVAGDTPDRPAGKEGGYFRASAPAA</sequence>
<feature type="compositionally biased region" description="Basic residues" evidence="2">
    <location>
        <begin position="54"/>
        <end position="65"/>
    </location>
</feature>
<dbReference type="EMBL" id="FUWJ01000002">
    <property type="protein sequence ID" value="SJZ89123.1"/>
    <property type="molecule type" value="Genomic_DNA"/>
</dbReference>
<keyword evidence="1" id="KW-0175">Coiled coil</keyword>
<proteinExistence type="predicted"/>
<dbReference type="RefSeq" id="WP_085934383.1">
    <property type="nucleotide sequence ID" value="NZ_FUWJ01000002.1"/>
</dbReference>
<evidence type="ECO:0000256" key="2">
    <source>
        <dbReference type="SAM" id="MobiDB-lite"/>
    </source>
</evidence>
<reference evidence="4" key="1">
    <citation type="submission" date="2017-02" db="EMBL/GenBank/DDBJ databases">
        <authorList>
            <person name="Varghese N."/>
            <person name="Submissions S."/>
        </authorList>
    </citation>
    <scope>NUCLEOTIDE SEQUENCE [LARGE SCALE GENOMIC DNA]</scope>
    <source>
        <strain evidence="4">ATCC 27094</strain>
    </source>
</reference>
<evidence type="ECO:0000313" key="4">
    <source>
        <dbReference type="Proteomes" id="UP000190092"/>
    </source>
</evidence>
<evidence type="ECO:0000313" key="3">
    <source>
        <dbReference type="EMBL" id="SJZ89123.1"/>
    </source>
</evidence>
<feature type="coiled-coil region" evidence="1">
    <location>
        <begin position="14"/>
        <end position="45"/>
    </location>
</feature>